<dbReference type="SUPFAM" id="SSF55874">
    <property type="entry name" value="ATPase domain of HSP90 chaperone/DNA topoisomerase II/histidine kinase"/>
    <property type="match status" value="1"/>
</dbReference>
<feature type="transmembrane region" description="Helical" evidence="7">
    <location>
        <begin position="238"/>
        <end position="260"/>
    </location>
</feature>
<feature type="transmembrane region" description="Helical" evidence="7">
    <location>
        <begin position="93"/>
        <end position="113"/>
    </location>
</feature>
<protein>
    <recommendedName>
        <fullName evidence="2">histidine kinase</fullName>
        <ecNumber evidence="2">2.7.13.3</ecNumber>
    </recommendedName>
</protein>
<gene>
    <name evidence="9" type="primary">prsK</name>
    <name evidence="9" type="ORF">dnm_070490</name>
</gene>
<evidence type="ECO:0000256" key="2">
    <source>
        <dbReference type="ARBA" id="ARBA00012438"/>
    </source>
</evidence>
<keyword evidence="7" id="KW-1133">Transmembrane helix</keyword>
<dbReference type="SUPFAM" id="SSF55781">
    <property type="entry name" value="GAF domain-like"/>
    <property type="match status" value="1"/>
</dbReference>
<feature type="transmembrane region" description="Helical" evidence="7">
    <location>
        <begin position="58"/>
        <end position="81"/>
    </location>
</feature>
<dbReference type="InterPro" id="IPR003594">
    <property type="entry name" value="HATPase_dom"/>
</dbReference>
<evidence type="ECO:0000256" key="4">
    <source>
        <dbReference type="ARBA" id="ARBA00022741"/>
    </source>
</evidence>
<evidence type="ECO:0000313" key="10">
    <source>
        <dbReference type="Proteomes" id="UP000663722"/>
    </source>
</evidence>
<keyword evidence="7" id="KW-0472">Membrane</keyword>
<evidence type="ECO:0000256" key="6">
    <source>
        <dbReference type="ARBA" id="ARBA00022840"/>
    </source>
</evidence>
<name>A0A975BTR0_9BACT</name>
<dbReference type="PANTHER" id="PTHR44936:SF10">
    <property type="entry name" value="SENSOR PROTEIN RSTB"/>
    <property type="match status" value="1"/>
</dbReference>
<dbReference type="NCBIfam" id="TIGR02916">
    <property type="entry name" value="PEP_his_kin"/>
    <property type="match status" value="1"/>
</dbReference>
<reference evidence="9" key="1">
    <citation type="journal article" date="2021" name="Microb. Physiol.">
        <title>Proteogenomic Insights into the Physiology of Marine, Sulfate-Reducing, Filamentous Desulfonema limicola and Desulfonema magnum.</title>
        <authorList>
            <person name="Schnaars V."/>
            <person name="Wohlbrand L."/>
            <person name="Scheve S."/>
            <person name="Hinrichs C."/>
            <person name="Reinhardt R."/>
            <person name="Rabus R."/>
        </authorList>
    </citation>
    <scope>NUCLEOTIDE SEQUENCE</scope>
    <source>
        <strain evidence="9">4be13</strain>
    </source>
</reference>
<dbReference type="InterPro" id="IPR014265">
    <property type="entry name" value="XrtA/PrsK"/>
</dbReference>
<keyword evidence="10" id="KW-1185">Reference proteome</keyword>
<dbReference type="InterPro" id="IPR004358">
    <property type="entry name" value="Sig_transdc_His_kin-like_C"/>
</dbReference>
<dbReference type="PANTHER" id="PTHR44936">
    <property type="entry name" value="SENSOR PROTEIN CREC"/>
    <property type="match status" value="1"/>
</dbReference>
<dbReference type="InterPro" id="IPR050980">
    <property type="entry name" value="2C_sensor_his_kinase"/>
</dbReference>
<sequence>MFYLFYTLELLLLLSGLLTFRQYSGDRRFSLSLIRIFMRIPLLAGEYLYLVYHTTPRMISLVFFSESIFALIWFAKAFWLLRTGDAETSKYKHFFVFEISTGLLVLGIGGYCFFRVPVSYPAGNYIVFTHNNIFFLSNILLLSSAIFSAFRLERFWRSLSPTQRWEYKFLIIGSYLIGCTVCWAVSYRFIYHRMSFDHYLLLSVIFIFAWGLMIYAVVRHRLLNRKLFVSRKVVYASLAPLLFGLYLIVVSLISMVMHYLSLPLPIVLLWLLWIAGLVFIALMIVSGKVRHDVKYFISTHFYINKYEYRDEWLAFSRLLRGAMTETQVVNALHEVMSKSLYTNTMFIWIGDEKQGYRLVFHKGVPIEREKDYHLSADHSLITLLNTTDRYYVKRTKYNICQFPVNKFFPQLSLVLFVPLTIGEHTVGIVGVGPEFTGGLYGQDDFDLLTALCTQAASALMVVRMAEKLAMLRQKEAWNIMSAFILHDVKNAASMLSLIRENATAHLHDPEFQQDMLDAIDDSLKRMNKVQYRLSAVKREIEPFWQEIELCGWLQNFYRKLEKRLQGLTVNFCSEAAIPVKTDTELLSRLMENLLLNALEAGGTGTVVEVKISYDANQQVNIELTDNGPGISAALLPDVLFEPFKTTKAGGSGIGLWQVKRLTAILGGDIIAENSDNGGARFVITLPVEKELIIDN</sequence>
<dbReference type="KEGG" id="dmm:dnm_070490"/>
<evidence type="ECO:0000256" key="5">
    <source>
        <dbReference type="ARBA" id="ARBA00022777"/>
    </source>
</evidence>
<dbReference type="InterPro" id="IPR029016">
    <property type="entry name" value="GAF-like_dom_sf"/>
</dbReference>
<feature type="transmembrane region" description="Helical" evidence="7">
    <location>
        <begin position="266"/>
        <end position="285"/>
    </location>
</feature>
<dbReference type="Pfam" id="PF02518">
    <property type="entry name" value="HATPase_c"/>
    <property type="match status" value="1"/>
</dbReference>
<dbReference type="PROSITE" id="PS50109">
    <property type="entry name" value="HIS_KIN"/>
    <property type="match status" value="1"/>
</dbReference>
<dbReference type="EMBL" id="CP061800">
    <property type="protein sequence ID" value="QTA90985.1"/>
    <property type="molecule type" value="Genomic_DNA"/>
</dbReference>
<dbReference type="Gene3D" id="3.30.450.40">
    <property type="match status" value="1"/>
</dbReference>
<keyword evidence="5 9" id="KW-0418">Kinase</keyword>
<keyword evidence="7" id="KW-0812">Transmembrane</keyword>
<feature type="transmembrane region" description="Helical" evidence="7">
    <location>
        <begin position="165"/>
        <end position="186"/>
    </location>
</feature>
<dbReference type="InterPro" id="IPR005467">
    <property type="entry name" value="His_kinase_dom"/>
</dbReference>
<dbReference type="SMART" id="SM00387">
    <property type="entry name" value="HATPase_c"/>
    <property type="match status" value="1"/>
</dbReference>
<dbReference type="EC" id="2.7.13.3" evidence="2"/>
<dbReference type="AlphaFoldDB" id="A0A975BTR0"/>
<evidence type="ECO:0000256" key="3">
    <source>
        <dbReference type="ARBA" id="ARBA00022679"/>
    </source>
</evidence>
<organism evidence="9 10">
    <name type="scientific">Desulfonema magnum</name>
    <dbReference type="NCBI Taxonomy" id="45655"/>
    <lineage>
        <taxon>Bacteria</taxon>
        <taxon>Pseudomonadati</taxon>
        <taxon>Thermodesulfobacteriota</taxon>
        <taxon>Desulfobacteria</taxon>
        <taxon>Desulfobacterales</taxon>
        <taxon>Desulfococcaceae</taxon>
        <taxon>Desulfonema</taxon>
    </lineage>
</organism>
<feature type="transmembrane region" description="Helical" evidence="7">
    <location>
        <begin position="6"/>
        <end position="24"/>
    </location>
</feature>
<feature type="transmembrane region" description="Helical" evidence="7">
    <location>
        <begin position="198"/>
        <end position="218"/>
    </location>
</feature>
<keyword evidence="6" id="KW-0067">ATP-binding</keyword>
<dbReference type="InterPro" id="IPR036890">
    <property type="entry name" value="HATPase_C_sf"/>
</dbReference>
<evidence type="ECO:0000313" key="9">
    <source>
        <dbReference type="EMBL" id="QTA90985.1"/>
    </source>
</evidence>
<comment type="catalytic activity">
    <reaction evidence="1">
        <text>ATP + protein L-histidine = ADP + protein N-phospho-L-histidine.</text>
        <dbReference type="EC" id="2.7.13.3"/>
    </reaction>
</comment>
<evidence type="ECO:0000259" key="8">
    <source>
        <dbReference type="PROSITE" id="PS50109"/>
    </source>
</evidence>
<dbReference type="PRINTS" id="PR00344">
    <property type="entry name" value="BCTRLSENSOR"/>
</dbReference>
<evidence type="ECO:0000256" key="7">
    <source>
        <dbReference type="SAM" id="Phobius"/>
    </source>
</evidence>
<dbReference type="GO" id="GO:0005524">
    <property type="term" value="F:ATP binding"/>
    <property type="evidence" value="ECO:0007669"/>
    <property type="project" value="UniProtKB-KW"/>
</dbReference>
<dbReference type="GO" id="GO:0004673">
    <property type="term" value="F:protein histidine kinase activity"/>
    <property type="evidence" value="ECO:0007669"/>
    <property type="project" value="UniProtKB-EC"/>
</dbReference>
<evidence type="ECO:0000256" key="1">
    <source>
        <dbReference type="ARBA" id="ARBA00000085"/>
    </source>
</evidence>
<accession>A0A975BTR0</accession>
<keyword evidence="3" id="KW-0808">Transferase</keyword>
<feature type="transmembrane region" description="Helical" evidence="7">
    <location>
        <begin position="133"/>
        <end position="153"/>
    </location>
</feature>
<dbReference type="Proteomes" id="UP000663722">
    <property type="component" value="Chromosome"/>
</dbReference>
<proteinExistence type="predicted"/>
<dbReference type="Gene3D" id="3.30.565.10">
    <property type="entry name" value="Histidine kinase-like ATPase, C-terminal domain"/>
    <property type="match status" value="1"/>
</dbReference>
<keyword evidence="4" id="KW-0547">Nucleotide-binding</keyword>
<feature type="domain" description="Histidine kinase" evidence="8">
    <location>
        <begin position="483"/>
        <end position="689"/>
    </location>
</feature>